<keyword evidence="2" id="KW-0808">Transferase</keyword>
<evidence type="ECO:0000313" key="2">
    <source>
        <dbReference type="EMBL" id="MFC7182469.1"/>
    </source>
</evidence>
<dbReference type="Proteomes" id="UP001596435">
    <property type="component" value="Unassembled WGS sequence"/>
</dbReference>
<dbReference type="InterPro" id="IPR000182">
    <property type="entry name" value="GNAT_dom"/>
</dbReference>
<feature type="domain" description="N-acetyltransferase" evidence="1">
    <location>
        <begin position="138"/>
        <end position="283"/>
    </location>
</feature>
<dbReference type="SUPFAM" id="SSF55729">
    <property type="entry name" value="Acyl-CoA N-acyltransferases (Nat)"/>
    <property type="match status" value="1"/>
</dbReference>
<evidence type="ECO:0000313" key="3">
    <source>
        <dbReference type="Proteomes" id="UP001596435"/>
    </source>
</evidence>
<organism evidence="2 3">
    <name type="scientific">Kitasatospora paranensis</name>
    <dbReference type="NCBI Taxonomy" id="258053"/>
    <lineage>
        <taxon>Bacteria</taxon>
        <taxon>Bacillati</taxon>
        <taxon>Actinomycetota</taxon>
        <taxon>Actinomycetes</taxon>
        <taxon>Kitasatosporales</taxon>
        <taxon>Streptomycetaceae</taxon>
        <taxon>Kitasatospora</taxon>
    </lineage>
</organism>
<dbReference type="Gene3D" id="3.40.630.30">
    <property type="match status" value="1"/>
</dbReference>
<keyword evidence="3" id="KW-1185">Reference proteome</keyword>
<evidence type="ECO:0000259" key="1">
    <source>
        <dbReference type="PROSITE" id="PS51186"/>
    </source>
</evidence>
<keyword evidence="2" id="KW-0012">Acyltransferase</keyword>
<dbReference type="RefSeq" id="WP_380231889.1">
    <property type="nucleotide sequence ID" value="NZ_JBHSVH010000002.1"/>
</dbReference>
<dbReference type="PROSITE" id="PS51186">
    <property type="entry name" value="GNAT"/>
    <property type="match status" value="1"/>
</dbReference>
<sequence>MNAHRVPLFCDTALAGRIERVEAQLIAKGSEAAHRRRADGAGFVLPIAGGVASFAEEDSPLNKVAGLGFGGLPSAAALDGIERAFAACGAPVQVELAHLGDPAIGTLLTERGYRLASYENVLGRALGGDHEQVAPPGVEVRPSGDDEFDRWLDVVAAGFAHPDTRGVSSHEEFPRDVIARAVRDLAAAAGVMRYVALLDGVIVGGAGLRMAEGVAQFTGAATAPDHRRRGVQTALLSTRLADAAAAGCDIAVVTTQPGSTSQQNAQRRGFDLLYTRAVLLKQP</sequence>
<proteinExistence type="predicted"/>
<accession>A0ABW2FZ22</accession>
<name>A0ABW2FZ22_9ACTN</name>
<dbReference type="CDD" id="cd04301">
    <property type="entry name" value="NAT_SF"/>
    <property type="match status" value="1"/>
</dbReference>
<comment type="caution">
    <text evidence="2">The sequence shown here is derived from an EMBL/GenBank/DDBJ whole genome shotgun (WGS) entry which is preliminary data.</text>
</comment>
<dbReference type="GO" id="GO:0016746">
    <property type="term" value="F:acyltransferase activity"/>
    <property type="evidence" value="ECO:0007669"/>
    <property type="project" value="UniProtKB-KW"/>
</dbReference>
<dbReference type="EMBL" id="JBHTAJ010000047">
    <property type="protein sequence ID" value="MFC7182469.1"/>
    <property type="molecule type" value="Genomic_DNA"/>
</dbReference>
<reference evidence="3" key="1">
    <citation type="journal article" date="2019" name="Int. J. Syst. Evol. Microbiol.">
        <title>The Global Catalogue of Microorganisms (GCM) 10K type strain sequencing project: providing services to taxonomists for standard genome sequencing and annotation.</title>
        <authorList>
            <consortium name="The Broad Institute Genomics Platform"/>
            <consortium name="The Broad Institute Genome Sequencing Center for Infectious Disease"/>
            <person name="Wu L."/>
            <person name="Ma J."/>
        </authorList>
    </citation>
    <scope>NUCLEOTIDE SEQUENCE [LARGE SCALE GENOMIC DNA]</scope>
    <source>
        <strain evidence="3">CGMCC 1.12859</strain>
    </source>
</reference>
<dbReference type="EC" id="2.3.1.-" evidence="2"/>
<dbReference type="InterPro" id="IPR016181">
    <property type="entry name" value="Acyl_CoA_acyltransferase"/>
</dbReference>
<dbReference type="Pfam" id="PF00583">
    <property type="entry name" value="Acetyltransf_1"/>
    <property type="match status" value="1"/>
</dbReference>
<gene>
    <name evidence="2" type="ORF">ACFQMG_23240</name>
</gene>
<protein>
    <submittedName>
        <fullName evidence="2">GNAT family N-acetyltransferase</fullName>
        <ecNumber evidence="2">2.3.1.-</ecNumber>
    </submittedName>
</protein>